<accession>A0A973A9I1</accession>
<feature type="domain" description="AB hydrolase-1" evidence="1">
    <location>
        <begin position="25"/>
        <end position="248"/>
    </location>
</feature>
<evidence type="ECO:0000313" key="3">
    <source>
        <dbReference type="Proteomes" id="UP000754644"/>
    </source>
</evidence>
<dbReference type="PRINTS" id="PR00111">
    <property type="entry name" value="ABHYDROLASE"/>
</dbReference>
<protein>
    <submittedName>
        <fullName evidence="2">Alpha/beta hydrolase</fullName>
    </submittedName>
</protein>
<name>A0A973A9I1_9GAMM</name>
<reference evidence="2" key="1">
    <citation type="submission" date="2020-05" db="EMBL/GenBank/DDBJ databases">
        <title>Sulfur intermediates as new biogeochemical hubs in an aquatic model microbial ecosystem.</title>
        <authorList>
            <person name="Vigneron A."/>
        </authorList>
    </citation>
    <scope>NUCLEOTIDE SEQUENCE</scope>
    <source>
        <strain evidence="2">Bin.250</strain>
    </source>
</reference>
<dbReference type="PANTHER" id="PTHR43798">
    <property type="entry name" value="MONOACYLGLYCEROL LIPASE"/>
    <property type="match status" value="1"/>
</dbReference>
<dbReference type="Pfam" id="PF00561">
    <property type="entry name" value="Abhydrolase_1"/>
    <property type="match status" value="1"/>
</dbReference>
<dbReference type="AlphaFoldDB" id="A0A973A9I1"/>
<evidence type="ECO:0000313" key="2">
    <source>
        <dbReference type="EMBL" id="NQV64771.1"/>
    </source>
</evidence>
<dbReference type="SUPFAM" id="SSF53474">
    <property type="entry name" value="alpha/beta-Hydrolases"/>
    <property type="match status" value="1"/>
</dbReference>
<dbReference type="Proteomes" id="UP000754644">
    <property type="component" value="Unassembled WGS sequence"/>
</dbReference>
<dbReference type="InterPro" id="IPR029058">
    <property type="entry name" value="AB_hydrolase_fold"/>
</dbReference>
<dbReference type="Gene3D" id="3.40.50.1820">
    <property type="entry name" value="alpha/beta hydrolase"/>
    <property type="match status" value="1"/>
</dbReference>
<dbReference type="InterPro" id="IPR050266">
    <property type="entry name" value="AB_hydrolase_sf"/>
</dbReference>
<evidence type="ECO:0000259" key="1">
    <source>
        <dbReference type="Pfam" id="PF00561"/>
    </source>
</evidence>
<organism evidence="2 3">
    <name type="scientific">SAR86 cluster bacterium</name>
    <dbReference type="NCBI Taxonomy" id="2030880"/>
    <lineage>
        <taxon>Bacteria</taxon>
        <taxon>Pseudomonadati</taxon>
        <taxon>Pseudomonadota</taxon>
        <taxon>Gammaproteobacteria</taxon>
        <taxon>SAR86 cluster</taxon>
    </lineage>
</organism>
<dbReference type="InterPro" id="IPR000073">
    <property type="entry name" value="AB_hydrolase_1"/>
</dbReference>
<comment type="caution">
    <text evidence="2">The sequence shown here is derived from an EMBL/GenBank/DDBJ whole genome shotgun (WGS) entry which is preliminary data.</text>
</comment>
<dbReference type="GO" id="GO:0016787">
    <property type="term" value="F:hydrolase activity"/>
    <property type="evidence" value="ECO:0007669"/>
    <property type="project" value="UniProtKB-KW"/>
</dbReference>
<proteinExistence type="predicted"/>
<keyword evidence="2" id="KW-0378">Hydrolase</keyword>
<sequence length="273" mass="30081">MSHANINGARLWYDTPGNPPESAATLLLHHGYTASRVNWMPVAERLQDTYRVVLMECRGTGESEDTPDGYNLAQYAADVVGMADHLGLDKFTYAGHSMGGGIGFLLGLDYADRLNQLILMAPIPSGGISALPPEAYIQERLAARRHQDRDYFLKEQIAGRFRADVQTDAWFESRVDHLLRVSEGHYLGGLDTMFELDVEHRLAQLSVPTLMLAGAVDGLLNANLLDYMRLPDASLHVFSRAGHDVAMHEPEGVSQAIDAFMRHGPLTAAKLAR</sequence>
<dbReference type="EMBL" id="JABMOJ010000196">
    <property type="protein sequence ID" value="NQV64771.1"/>
    <property type="molecule type" value="Genomic_DNA"/>
</dbReference>
<gene>
    <name evidence="2" type="ORF">HQ497_05335</name>
</gene>